<dbReference type="AlphaFoldDB" id="A0ABD1FQX2"/>
<dbReference type="PANTHER" id="PTHR46354">
    <property type="entry name" value="DOG1 DOMAIN-CONTAINING PROTEIN"/>
    <property type="match status" value="1"/>
</dbReference>
<dbReference type="PROSITE" id="PS51806">
    <property type="entry name" value="DOG1"/>
    <property type="match status" value="1"/>
</dbReference>
<keyword evidence="3" id="KW-1185">Reference proteome</keyword>
<name>A0ABD1FQX2_SALDI</name>
<dbReference type="Proteomes" id="UP001567538">
    <property type="component" value="Unassembled WGS sequence"/>
</dbReference>
<comment type="caution">
    <text evidence="2">The sequence shown here is derived from an EMBL/GenBank/DDBJ whole genome shotgun (WGS) entry which is preliminary data.</text>
</comment>
<protein>
    <submittedName>
        <fullName evidence="2">Protein ZW2-like</fullName>
    </submittedName>
</protein>
<evidence type="ECO:0000313" key="2">
    <source>
        <dbReference type="EMBL" id="KAL1534250.1"/>
    </source>
</evidence>
<dbReference type="InterPro" id="IPR051886">
    <property type="entry name" value="Seed_Dev/Stress_Resp_Reg"/>
</dbReference>
<gene>
    <name evidence="2" type="ORF">AAHA92_30452</name>
</gene>
<dbReference type="InterPro" id="IPR025422">
    <property type="entry name" value="TGA_domain"/>
</dbReference>
<dbReference type="PANTHER" id="PTHR46354:SF13">
    <property type="entry name" value="PROTEIN DOG1-LIKE 4"/>
    <property type="match status" value="1"/>
</dbReference>
<accession>A0ABD1FQX2</accession>
<feature type="domain" description="DOG1" evidence="1">
    <location>
        <begin position="1"/>
        <end position="221"/>
    </location>
</feature>
<evidence type="ECO:0000259" key="1">
    <source>
        <dbReference type="PROSITE" id="PS51806"/>
    </source>
</evidence>
<evidence type="ECO:0000313" key="3">
    <source>
        <dbReference type="Proteomes" id="UP001567538"/>
    </source>
</evidence>
<proteinExistence type="predicted"/>
<dbReference type="Pfam" id="PF14144">
    <property type="entry name" value="DOG1"/>
    <property type="match status" value="1"/>
</dbReference>
<organism evidence="2 3">
    <name type="scientific">Salvia divinorum</name>
    <name type="common">Maria pastora</name>
    <name type="synonym">Diviner's sage</name>
    <dbReference type="NCBI Taxonomy" id="28513"/>
    <lineage>
        <taxon>Eukaryota</taxon>
        <taxon>Viridiplantae</taxon>
        <taxon>Streptophyta</taxon>
        <taxon>Embryophyta</taxon>
        <taxon>Tracheophyta</taxon>
        <taxon>Spermatophyta</taxon>
        <taxon>Magnoliopsida</taxon>
        <taxon>eudicotyledons</taxon>
        <taxon>Gunneridae</taxon>
        <taxon>Pentapetalae</taxon>
        <taxon>asterids</taxon>
        <taxon>lamiids</taxon>
        <taxon>Lamiales</taxon>
        <taxon>Lamiaceae</taxon>
        <taxon>Nepetoideae</taxon>
        <taxon>Mentheae</taxon>
        <taxon>Salviinae</taxon>
        <taxon>Salvia</taxon>
        <taxon>Salvia subgen. Calosphace</taxon>
    </lineage>
</organism>
<dbReference type="EMBL" id="JBEAFC010000012">
    <property type="protein sequence ID" value="KAL1534250.1"/>
    <property type="molecule type" value="Genomic_DNA"/>
</dbReference>
<reference evidence="2 3" key="1">
    <citation type="submission" date="2024-06" db="EMBL/GenBank/DDBJ databases">
        <title>A chromosome level genome sequence of Diviner's sage (Salvia divinorum).</title>
        <authorList>
            <person name="Ford S.A."/>
            <person name="Ro D.-K."/>
            <person name="Ness R.W."/>
            <person name="Phillips M.A."/>
        </authorList>
    </citation>
    <scope>NUCLEOTIDE SEQUENCE [LARGE SCALE GENOMIC DNA]</scope>
    <source>
        <strain evidence="2">SAF-2024a</strain>
        <tissue evidence="2">Leaf</tissue>
    </source>
</reference>
<sequence>MASFTTFYEGWLSRQEDFLRRLESLLSPVDGFDREGECRETIPRVIEHYREFYREKAAAVEEDVFLSISPPWMSSFERSLLWITGFRPSILFPIMEGALAEEELAPGQPRRIEEVKAESRRREKEITQAMARVQETMAEQPVYGLIKKLGGGGGAAEEKMRAAVEAVKAAMREVVGDADELQGWTVSEVLEVLEPVQGVRVLAAVARFQLRARRWGVERDG</sequence>